<dbReference type="SUPFAM" id="SSF47323">
    <property type="entry name" value="Anticodon-binding domain of a subclass of class I aminoacyl-tRNA synthetases"/>
    <property type="match status" value="1"/>
</dbReference>
<dbReference type="InterPro" id="IPR005148">
    <property type="entry name" value="Arg-tRNA-synth_N"/>
</dbReference>
<dbReference type="HAMAP" id="MF_00123">
    <property type="entry name" value="Arg_tRNA_synth"/>
    <property type="match status" value="1"/>
</dbReference>
<dbReference type="Gene3D" id="3.30.1360.70">
    <property type="entry name" value="Arginyl tRNA synthetase N-terminal domain"/>
    <property type="match status" value="1"/>
</dbReference>
<evidence type="ECO:0000256" key="2">
    <source>
        <dbReference type="ARBA" id="ARBA00022598"/>
    </source>
</evidence>
<dbReference type="InterPro" id="IPR035684">
    <property type="entry name" value="ArgRS_core"/>
</dbReference>
<dbReference type="SUPFAM" id="SSF52374">
    <property type="entry name" value="Nucleotidylyl transferase"/>
    <property type="match status" value="1"/>
</dbReference>
<evidence type="ECO:0000256" key="1">
    <source>
        <dbReference type="ARBA" id="ARBA00005594"/>
    </source>
</evidence>
<comment type="caution">
    <text evidence="12">The sequence shown here is derived from an EMBL/GenBank/DDBJ whole genome shotgun (WGS) entry which is preliminary data.</text>
</comment>
<dbReference type="EC" id="6.1.1.19" evidence="8"/>
<feature type="domain" description="Arginyl tRNA synthetase N-terminal" evidence="11">
    <location>
        <begin position="1"/>
        <end position="84"/>
    </location>
</feature>
<dbReference type="SUPFAM" id="SSF55190">
    <property type="entry name" value="Arginyl-tRNA synthetase (ArgRS), N-terminal 'additional' domain"/>
    <property type="match status" value="1"/>
</dbReference>
<keyword evidence="2 8" id="KW-0436">Ligase</keyword>
<dbReference type="AlphaFoldDB" id="A0A8T4KZP5"/>
<feature type="short sequence motif" description="'HIGH' region" evidence="8">
    <location>
        <begin position="122"/>
        <end position="132"/>
    </location>
</feature>
<evidence type="ECO:0000259" key="10">
    <source>
        <dbReference type="SMART" id="SM00836"/>
    </source>
</evidence>
<dbReference type="PANTHER" id="PTHR11956:SF5">
    <property type="entry name" value="ARGININE--TRNA LIGASE, CYTOPLASMIC"/>
    <property type="match status" value="1"/>
</dbReference>
<keyword evidence="5 8" id="KW-0648">Protein biosynthesis</keyword>
<dbReference type="PANTHER" id="PTHR11956">
    <property type="entry name" value="ARGINYL-TRNA SYNTHETASE"/>
    <property type="match status" value="1"/>
</dbReference>
<proteinExistence type="inferred from homology"/>
<evidence type="ECO:0000256" key="9">
    <source>
        <dbReference type="RuleBase" id="RU363038"/>
    </source>
</evidence>
<dbReference type="Pfam" id="PF00750">
    <property type="entry name" value="tRNA-synt_1d"/>
    <property type="match status" value="1"/>
</dbReference>
<dbReference type="InterPro" id="IPR014729">
    <property type="entry name" value="Rossmann-like_a/b/a_fold"/>
</dbReference>
<evidence type="ECO:0000256" key="4">
    <source>
        <dbReference type="ARBA" id="ARBA00022840"/>
    </source>
</evidence>
<dbReference type="GO" id="GO:0005737">
    <property type="term" value="C:cytoplasm"/>
    <property type="evidence" value="ECO:0007669"/>
    <property type="project" value="UniProtKB-SubCell"/>
</dbReference>
<evidence type="ECO:0000256" key="3">
    <source>
        <dbReference type="ARBA" id="ARBA00022741"/>
    </source>
</evidence>
<comment type="subcellular location">
    <subcellularLocation>
        <location evidence="8">Cytoplasm</location>
    </subcellularLocation>
</comment>
<dbReference type="InterPro" id="IPR009080">
    <property type="entry name" value="tRNAsynth_Ia_anticodon-bd"/>
</dbReference>
<keyword evidence="4 8" id="KW-0067">ATP-binding</keyword>
<dbReference type="InterPro" id="IPR036695">
    <property type="entry name" value="Arg-tRNA-synth_N_sf"/>
</dbReference>
<protein>
    <recommendedName>
        <fullName evidence="8">Arginine--tRNA ligase</fullName>
        <ecNumber evidence="8">6.1.1.19</ecNumber>
    </recommendedName>
    <alternativeName>
        <fullName evidence="8">Arginyl-tRNA synthetase</fullName>
        <shortName evidence="8">ArgRS</shortName>
    </alternativeName>
</protein>
<reference evidence="12" key="1">
    <citation type="submission" date="2021-03" db="EMBL/GenBank/DDBJ databases">
        <authorList>
            <person name="Jaffe A."/>
        </authorList>
    </citation>
    <scope>NUCLEOTIDE SEQUENCE</scope>
    <source>
        <strain evidence="12">RIFCSPHIGHO2_01_FULL_AR10_44_11</strain>
    </source>
</reference>
<dbReference type="SMART" id="SM01016">
    <property type="entry name" value="Arg_tRNA_synt_N"/>
    <property type="match status" value="1"/>
</dbReference>
<name>A0A8T4KZP5_9ARCH</name>
<comment type="catalytic activity">
    <reaction evidence="7 8">
        <text>tRNA(Arg) + L-arginine + ATP = L-arginyl-tRNA(Arg) + AMP + diphosphate</text>
        <dbReference type="Rhea" id="RHEA:20301"/>
        <dbReference type="Rhea" id="RHEA-COMP:9658"/>
        <dbReference type="Rhea" id="RHEA-COMP:9673"/>
        <dbReference type="ChEBI" id="CHEBI:30616"/>
        <dbReference type="ChEBI" id="CHEBI:32682"/>
        <dbReference type="ChEBI" id="CHEBI:33019"/>
        <dbReference type="ChEBI" id="CHEBI:78442"/>
        <dbReference type="ChEBI" id="CHEBI:78513"/>
        <dbReference type="ChEBI" id="CHEBI:456215"/>
        <dbReference type="EC" id="6.1.1.19"/>
    </reaction>
</comment>
<dbReference type="Gene3D" id="3.40.50.620">
    <property type="entry name" value="HUPs"/>
    <property type="match status" value="1"/>
</dbReference>
<dbReference type="Pfam" id="PF05746">
    <property type="entry name" value="DALR_1"/>
    <property type="match status" value="1"/>
</dbReference>
<sequence>MDFKEKVVDALHAVLHDLDKVRIAGMIEIPKQANLGDYALPCYRLSGMLKKAPQEIAKELKEKLVLPKGISKTEVIGAYLNFFVANDALAKDVIKRILGERQDYGKSDLLRGRKIMVEYSGPNTNKTLHLGHLRNQALGMAIANLYGANGAKVIRANIYSDRGAHICKSMLAYEKFGNKKTPQSAHIKPDRFVMDYYILYTKEAEKNPELEKEVQEMLKKWEKGDKKTIALWKKMNGWALQGIRQTYKEFGSKFDAEFYESKFYDKAQPVIERGLKKGIFEKDETGAIIAKLASSGMPDKVVMRADGTSIYITNDLALTKHKFEKYNLDEALWVVGNEHSLYFRQLFKIFELLGFPWAKKCRHMSYGLVNLPEGKMKSREGTVVEADDIIREMQELAKTELQKRYPEMKKAELQRRTRAISLAAVKFFMLKVDAGRDFLFNPKESISFDGETGPFVQYSYARACSILKKAGKGTEAEIKNANPEALESEIEKRLIALLASYPSALQNCISNMSLHPLCQHLLELSSAFNLFYHEMPVLRAETKELRAARLALVKAAKIVIANALSVLDIESIEEM</sequence>
<gene>
    <name evidence="8 12" type="primary">argS</name>
    <name evidence="12" type="ORF">J4415_00845</name>
</gene>
<evidence type="ECO:0000313" key="12">
    <source>
        <dbReference type="EMBL" id="MBS3057155.1"/>
    </source>
</evidence>
<dbReference type="Proteomes" id="UP000677687">
    <property type="component" value="Unassembled WGS sequence"/>
</dbReference>
<reference evidence="12" key="2">
    <citation type="submission" date="2021-05" db="EMBL/GenBank/DDBJ databases">
        <title>Protein family content uncovers lineage relationships and bacterial pathway maintenance mechanisms in DPANN archaea.</title>
        <authorList>
            <person name="Castelle C.J."/>
            <person name="Meheust R."/>
            <person name="Jaffe A.L."/>
            <person name="Seitz K."/>
            <person name="Gong X."/>
            <person name="Baker B.J."/>
            <person name="Banfield J.F."/>
        </authorList>
    </citation>
    <scope>NUCLEOTIDE SEQUENCE</scope>
    <source>
        <strain evidence="12">RIFCSPHIGHO2_01_FULL_AR10_44_11</strain>
    </source>
</reference>
<dbReference type="InterPro" id="IPR001278">
    <property type="entry name" value="Arg-tRNA-ligase"/>
</dbReference>
<dbReference type="InterPro" id="IPR008909">
    <property type="entry name" value="DALR_anticod-bd"/>
</dbReference>
<dbReference type="Pfam" id="PF03485">
    <property type="entry name" value="Arg_tRNA_synt_N"/>
    <property type="match status" value="1"/>
</dbReference>
<dbReference type="GO" id="GO:0005524">
    <property type="term" value="F:ATP binding"/>
    <property type="evidence" value="ECO:0007669"/>
    <property type="project" value="UniProtKB-UniRule"/>
</dbReference>
<evidence type="ECO:0000313" key="13">
    <source>
        <dbReference type="Proteomes" id="UP000677687"/>
    </source>
</evidence>
<dbReference type="PRINTS" id="PR01038">
    <property type="entry name" value="TRNASYNTHARG"/>
</dbReference>
<keyword evidence="6 8" id="KW-0030">Aminoacyl-tRNA synthetase</keyword>
<keyword evidence="8" id="KW-0963">Cytoplasm</keyword>
<comment type="similarity">
    <text evidence="1 8 9">Belongs to the class-I aminoacyl-tRNA synthetase family.</text>
</comment>
<dbReference type="SMART" id="SM00836">
    <property type="entry name" value="DALR_1"/>
    <property type="match status" value="1"/>
</dbReference>
<evidence type="ECO:0000256" key="8">
    <source>
        <dbReference type="HAMAP-Rule" id="MF_00123"/>
    </source>
</evidence>
<dbReference type="NCBIfam" id="TIGR00456">
    <property type="entry name" value="argS"/>
    <property type="match status" value="1"/>
</dbReference>
<dbReference type="InterPro" id="IPR001412">
    <property type="entry name" value="aa-tRNA-synth_I_CS"/>
</dbReference>
<dbReference type="EMBL" id="JAGVWD010000011">
    <property type="protein sequence ID" value="MBS3057155.1"/>
    <property type="molecule type" value="Genomic_DNA"/>
</dbReference>
<dbReference type="FunFam" id="1.10.730.10:FF:000006">
    <property type="entry name" value="Arginyl-tRNA synthetase 2, mitochondrial"/>
    <property type="match status" value="1"/>
</dbReference>
<dbReference type="Gene3D" id="1.10.730.10">
    <property type="entry name" value="Isoleucyl-tRNA Synthetase, Domain 1"/>
    <property type="match status" value="1"/>
</dbReference>
<keyword evidence="3 8" id="KW-0547">Nucleotide-binding</keyword>
<evidence type="ECO:0000256" key="6">
    <source>
        <dbReference type="ARBA" id="ARBA00023146"/>
    </source>
</evidence>
<dbReference type="PROSITE" id="PS00178">
    <property type="entry name" value="AA_TRNA_LIGASE_I"/>
    <property type="match status" value="1"/>
</dbReference>
<dbReference type="GO" id="GO:0004814">
    <property type="term" value="F:arginine-tRNA ligase activity"/>
    <property type="evidence" value="ECO:0007669"/>
    <property type="project" value="UniProtKB-UniRule"/>
</dbReference>
<dbReference type="GO" id="GO:0006420">
    <property type="term" value="P:arginyl-tRNA aminoacylation"/>
    <property type="evidence" value="ECO:0007669"/>
    <property type="project" value="UniProtKB-UniRule"/>
</dbReference>
<evidence type="ECO:0000259" key="11">
    <source>
        <dbReference type="SMART" id="SM01016"/>
    </source>
</evidence>
<evidence type="ECO:0000256" key="5">
    <source>
        <dbReference type="ARBA" id="ARBA00022917"/>
    </source>
</evidence>
<organism evidence="12 13">
    <name type="scientific">Candidatus Iainarchaeum sp</name>
    <dbReference type="NCBI Taxonomy" id="3101447"/>
    <lineage>
        <taxon>Archaea</taxon>
        <taxon>Candidatus Iainarchaeota</taxon>
        <taxon>Candidatus Iainarchaeia</taxon>
        <taxon>Candidatus Iainarchaeales</taxon>
        <taxon>Candidatus Iainarchaeaceae</taxon>
        <taxon>Candidatus Iainarchaeum</taxon>
    </lineage>
</organism>
<accession>A0A8T4KZP5</accession>
<feature type="domain" description="DALR anticodon binding" evidence="10">
    <location>
        <begin position="456"/>
        <end position="575"/>
    </location>
</feature>
<evidence type="ECO:0000256" key="7">
    <source>
        <dbReference type="ARBA" id="ARBA00049339"/>
    </source>
</evidence>